<protein>
    <submittedName>
        <fullName evidence="3">YciI-like protein</fullName>
    </submittedName>
</protein>
<sequence length="115" mass="12415">MSEAMYFLVYAADRPAAGALRAQTKSRHSAHLDAGSADVSVIQSGPWLDSNGAELGSLLIVEAADSRAVDAFVEADPYVQAGLFERIEIHPWLWRRGNPFLGSHGQTGPDHLTRA</sequence>
<evidence type="ECO:0000313" key="4">
    <source>
        <dbReference type="Proteomes" id="UP000054624"/>
    </source>
</evidence>
<name>A0A158AH04_9BURK</name>
<dbReference type="STRING" id="1777137.AWB76_02407"/>
<dbReference type="InterPro" id="IPR005545">
    <property type="entry name" value="YCII"/>
</dbReference>
<feature type="domain" description="YCII-related" evidence="2">
    <location>
        <begin position="5"/>
        <end position="92"/>
    </location>
</feature>
<evidence type="ECO:0000256" key="1">
    <source>
        <dbReference type="ARBA" id="ARBA00007689"/>
    </source>
</evidence>
<evidence type="ECO:0000259" key="2">
    <source>
        <dbReference type="Pfam" id="PF03795"/>
    </source>
</evidence>
<dbReference type="InterPro" id="IPR011008">
    <property type="entry name" value="Dimeric_a/b-barrel"/>
</dbReference>
<keyword evidence="4" id="KW-1185">Reference proteome</keyword>
<reference evidence="4" key="1">
    <citation type="submission" date="2016-01" db="EMBL/GenBank/DDBJ databases">
        <authorList>
            <person name="Peeters Charlotte."/>
        </authorList>
    </citation>
    <scope>NUCLEOTIDE SEQUENCE [LARGE SCALE GENOMIC DNA]</scope>
</reference>
<dbReference type="AlphaFoldDB" id="A0A158AH04"/>
<dbReference type="PANTHER" id="PTHR33606">
    <property type="entry name" value="PROTEIN YCII"/>
    <property type="match status" value="1"/>
</dbReference>
<dbReference type="Gene3D" id="3.30.70.1060">
    <property type="entry name" value="Dimeric alpha+beta barrel"/>
    <property type="match status" value="1"/>
</dbReference>
<dbReference type="Proteomes" id="UP000054624">
    <property type="component" value="Unassembled WGS sequence"/>
</dbReference>
<dbReference type="SUPFAM" id="SSF54909">
    <property type="entry name" value="Dimeric alpha+beta barrel"/>
    <property type="match status" value="1"/>
</dbReference>
<accession>A0A158AH04</accession>
<dbReference type="EMBL" id="FCOI02000006">
    <property type="protein sequence ID" value="SAK57151.1"/>
    <property type="molecule type" value="Genomic_DNA"/>
</dbReference>
<dbReference type="InterPro" id="IPR051807">
    <property type="entry name" value="Sec-metab_biosynth-assoc"/>
</dbReference>
<dbReference type="PANTHER" id="PTHR33606:SF3">
    <property type="entry name" value="PROTEIN YCII"/>
    <property type="match status" value="1"/>
</dbReference>
<organism evidence="3 4">
    <name type="scientific">Caballeronia temeraria</name>
    <dbReference type="NCBI Taxonomy" id="1777137"/>
    <lineage>
        <taxon>Bacteria</taxon>
        <taxon>Pseudomonadati</taxon>
        <taxon>Pseudomonadota</taxon>
        <taxon>Betaproteobacteria</taxon>
        <taxon>Burkholderiales</taxon>
        <taxon>Burkholderiaceae</taxon>
        <taxon>Caballeronia</taxon>
    </lineage>
</organism>
<proteinExistence type="inferred from homology"/>
<comment type="similarity">
    <text evidence="1">Belongs to the YciI family.</text>
</comment>
<dbReference type="Pfam" id="PF03795">
    <property type="entry name" value="YCII"/>
    <property type="match status" value="1"/>
</dbReference>
<evidence type="ECO:0000313" key="3">
    <source>
        <dbReference type="EMBL" id="SAK57151.1"/>
    </source>
</evidence>
<gene>
    <name evidence="3" type="ORF">AWB76_02407</name>
</gene>